<organism evidence="1 2">
    <name type="scientific">Channa striata</name>
    <name type="common">Snakehead murrel</name>
    <name type="synonym">Ophicephalus striatus</name>
    <dbReference type="NCBI Taxonomy" id="64152"/>
    <lineage>
        <taxon>Eukaryota</taxon>
        <taxon>Metazoa</taxon>
        <taxon>Chordata</taxon>
        <taxon>Craniata</taxon>
        <taxon>Vertebrata</taxon>
        <taxon>Euteleostomi</taxon>
        <taxon>Actinopterygii</taxon>
        <taxon>Neopterygii</taxon>
        <taxon>Teleostei</taxon>
        <taxon>Neoteleostei</taxon>
        <taxon>Acanthomorphata</taxon>
        <taxon>Anabantaria</taxon>
        <taxon>Anabantiformes</taxon>
        <taxon>Channoidei</taxon>
        <taxon>Channidae</taxon>
        <taxon>Channa</taxon>
    </lineage>
</organism>
<sequence length="321" mass="38575">MTTTTAALTTSNHGDCFPTHHNSCPDHQRDDCFPHHRCHDPHDYNHRCPYHHHDYNNCCPSHHHNNHGDGYPHEDCCRHNHHLDNGDPHPHDYNDRCPYHDNNCPYHHDYNNCCPDHHHNNHGDGCPHYHDHNSCPSHHHINHGDGYPHDDCCPHNHHLDNGGPHPHYYNNRCPYHNDNCPYYHHGYNNCCPSHHHNNHVVDIVHKFCRCYVFFFCRRHDYQLRRSNDRNNRITSNNRLSCYRNRVYQLRHNSGRHDIDDYCSRFDNQLRHNYGNRGYFSHNTWFIHGYGSVVDNIVHKFCRCYDFFFCSSHDYQLRRSIN</sequence>
<accession>A0AA88MN60</accession>
<gene>
    <name evidence="1" type="ORF">Q5P01_013837</name>
</gene>
<comment type="caution">
    <text evidence="1">The sequence shown here is derived from an EMBL/GenBank/DDBJ whole genome shotgun (WGS) entry which is preliminary data.</text>
</comment>
<dbReference type="EMBL" id="JAUPFM010000010">
    <property type="protein sequence ID" value="KAK2840097.1"/>
    <property type="molecule type" value="Genomic_DNA"/>
</dbReference>
<keyword evidence="2" id="KW-1185">Reference proteome</keyword>
<evidence type="ECO:0000313" key="2">
    <source>
        <dbReference type="Proteomes" id="UP001187415"/>
    </source>
</evidence>
<proteinExistence type="predicted"/>
<evidence type="ECO:0000313" key="1">
    <source>
        <dbReference type="EMBL" id="KAK2840097.1"/>
    </source>
</evidence>
<protein>
    <submittedName>
        <fullName evidence="1">Uncharacterized protein</fullName>
    </submittedName>
</protein>
<name>A0AA88MN60_CHASR</name>
<dbReference type="Proteomes" id="UP001187415">
    <property type="component" value="Unassembled WGS sequence"/>
</dbReference>
<reference evidence="1" key="1">
    <citation type="submission" date="2023-07" db="EMBL/GenBank/DDBJ databases">
        <title>Chromosome-level Genome Assembly of Striped Snakehead (Channa striata).</title>
        <authorList>
            <person name="Liu H."/>
        </authorList>
    </citation>
    <scope>NUCLEOTIDE SEQUENCE</scope>
    <source>
        <strain evidence="1">Gz</strain>
        <tissue evidence="1">Muscle</tissue>
    </source>
</reference>
<dbReference type="AlphaFoldDB" id="A0AA88MN60"/>